<proteinExistence type="predicted"/>
<dbReference type="Proteomes" id="UP001213000">
    <property type="component" value="Unassembled WGS sequence"/>
</dbReference>
<keyword evidence="2" id="KW-1185">Reference proteome</keyword>
<reference evidence="1" key="1">
    <citation type="submission" date="2022-07" db="EMBL/GenBank/DDBJ databases">
        <title>Genome Sequence of Leucocoprinus birnbaumii.</title>
        <authorList>
            <person name="Buettner E."/>
        </authorList>
    </citation>
    <scope>NUCLEOTIDE SEQUENCE</scope>
    <source>
        <strain evidence="1">VT141</strain>
    </source>
</reference>
<dbReference type="AlphaFoldDB" id="A0AAD5VYU1"/>
<sequence length="365" mass="42005">MNKLPDAVVARIFRFSGGYPLKDVFTPRDPLYPLARRELYRSIKVPARSRGSPCPFPEQYRDCVESLEFTYWSRVELFPVNIDAYTHLSTLEVFENKHRASGIQGLLQSGLHIPTMTDLAFWNCVSFSFIHSHHRQLHSLSIMGISLARILLDGAGRVFPSNWLPNLHTLLVDDDTVSTFKHLRTEIAQPINGLRTLHLVVRRHYSSMSLEIFLNMMVSKLDSVVLVCCSRDPEYTHKACLLQFADGVSQFPVLRTLTEFSYLVAPYHTTPDEYVSGLAVSIYGIRAYNSLTLKRISIHYQHSPHRPLPGWLTPQHEHQFFRSIFGAYRGNALSFRILDGTRTFLNRSTWDGPEWNKLYIPELRP</sequence>
<gene>
    <name evidence="1" type="ORF">NP233_g3625</name>
</gene>
<dbReference type="SUPFAM" id="SSF52047">
    <property type="entry name" value="RNI-like"/>
    <property type="match status" value="1"/>
</dbReference>
<protein>
    <submittedName>
        <fullName evidence="1">Uncharacterized protein</fullName>
    </submittedName>
</protein>
<name>A0AAD5VYU1_9AGAR</name>
<organism evidence="1 2">
    <name type="scientific">Leucocoprinus birnbaumii</name>
    <dbReference type="NCBI Taxonomy" id="56174"/>
    <lineage>
        <taxon>Eukaryota</taxon>
        <taxon>Fungi</taxon>
        <taxon>Dikarya</taxon>
        <taxon>Basidiomycota</taxon>
        <taxon>Agaricomycotina</taxon>
        <taxon>Agaricomycetes</taxon>
        <taxon>Agaricomycetidae</taxon>
        <taxon>Agaricales</taxon>
        <taxon>Agaricineae</taxon>
        <taxon>Agaricaceae</taxon>
        <taxon>Leucocoprinus</taxon>
    </lineage>
</organism>
<accession>A0AAD5VYU1</accession>
<evidence type="ECO:0000313" key="2">
    <source>
        <dbReference type="Proteomes" id="UP001213000"/>
    </source>
</evidence>
<evidence type="ECO:0000313" key="1">
    <source>
        <dbReference type="EMBL" id="KAJ3571652.1"/>
    </source>
</evidence>
<comment type="caution">
    <text evidence="1">The sequence shown here is derived from an EMBL/GenBank/DDBJ whole genome shotgun (WGS) entry which is preliminary data.</text>
</comment>
<dbReference type="EMBL" id="JANIEX010000176">
    <property type="protein sequence ID" value="KAJ3571652.1"/>
    <property type="molecule type" value="Genomic_DNA"/>
</dbReference>